<dbReference type="InterPro" id="IPR024088">
    <property type="entry name" value="Tyr-tRNA-ligase_bac-type"/>
</dbReference>
<evidence type="ECO:0000313" key="12">
    <source>
        <dbReference type="Proteomes" id="UP001597440"/>
    </source>
</evidence>
<dbReference type="NCBIfam" id="TIGR00234">
    <property type="entry name" value="tyrS"/>
    <property type="match status" value="1"/>
</dbReference>
<dbReference type="PANTHER" id="PTHR11766:SF0">
    <property type="entry name" value="TYROSINE--TRNA LIGASE, MITOCHONDRIAL"/>
    <property type="match status" value="1"/>
</dbReference>
<dbReference type="RefSeq" id="WP_210354996.1">
    <property type="nucleotide sequence ID" value="NZ_JAEQMU010000003.1"/>
</dbReference>
<dbReference type="SUPFAM" id="SSF55174">
    <property type="entry name" value="Alpha-L RNA-binding motif"/>
    <property type="match status" value="1"/>
</dbReference>
<keyword evidence="8" id="KW-0963">Cytoplasm</keyword>
<evidence type="ECO:0000256" key="3">
    <source>
        <dbReference type="ARBA" id="ARBA00022840"/>
    </source>
</evidence>
<dbReference type="EC" id="6.1.1.1" evidence="8"/>
<keyword evidence="2 8" id="KW-0547">Nucleotide-binding</keyword>
<dbReference type="PROSITE" id="PS00178">
    <property type="entry name" value="AA_TRNA_LIGASE_I"/>
    <property type="match status" value="1"/>
</dbReference>
<dbReference type="InterPro" id="IPR036986">
    <property type="entry name" value="S4_RNA-bd_sf"/>
</dbReference>
<evidence type="ECO:0000313" key="11">
    <source>
        <dbReference type="EMBL" id="MFD2554440.1"/>
    </source>
</evidence>
<protein>
    <recommendedName>
        <fullName evidence="8">Tyrosine--tRNA ligase</fullName>
        <ecNumber evidence="8">6.1.1.1</ecNumber>
    </recommendedName>
    <alternativeName>
        <fullName evidence="8">Tyrosyl-tRNA synthetase</fullName>
        <shortName evidence="8">TyrRS</shortName>
    </alternativeName>
</protein>
<dbReference type="HAMAP" id="MF_02006">
    <property type="entry name" value="Tyr_tRNA_synth_type1"/>
    <property type="match status" value="1"/>
</dbReference>
<reference evidence="12" key="1">
    <citation type="journal article" date="2019" name="Int. J. Syst. Evol. Microbiol.">
        <title>The Global Catalogue of Microorganisms (GCM) 10K type strain sequencing project: providing services to taxonomists for standard genome sequencing and annotation.</title>
        <authorList>
            <consortium name="The Broad Institute Genomics Platform"/>
            <consortium name="The Broad Institute Genome Sequencing Center for Infectious Disease"/>
            <person name="Wu L."/>
            <person name="Ma J."/>
        </authorList>
    </citation>
    <scope>NUCLEOTIDE SEQUENCE [LARGE SCALE GENOMIC DNA]</scope>
    <source>
        <strain evidence="12">KCTC 52298</strain>
    </source>
</reference>
<dbReference type="Pfam" id="PF00579">
    <property type="entry name" value="tRNA-synt_1b"/>
    <property type="match status" value="1"/>
</dbReference>
<keyword evidence="3 8" id="KW-0067">ATP-binding</keyword>
<evidence type="ECO:0000256" key="8">
    <source>
        <dbReference type="HAMAP-Rule" id="MF_02006"/>
    </source>
</evidence>
<dbReference type="InterPro" id="IPR001412">
    <property type="entry name" value="aa-tRNA-synth_I_CS"/>
</dbReference>
<comment type="similarity">
    <text evidence="8">Belongs to the class-I aminoacyl-tRNA synthetase family. TyrS type 1 subfamily.</text>
</comment>
<feature type="domain" description="Tyrosine--tRNA ligase SYY-like C-terminal" evidence="10">
    <location>
        <begin position="340"/>
        <end position="424"/>
    </location>
</feature>
<keyword evidence="4 9" id="KW-0694">RNA-binding</keyword>
<dbReference type="PANTHER" id="PTHR11766">
    <property type="entry name" value="TYROSYL-TRNA SYNTHETASE"/>
    <property type="match status" value="1"/>
</dbReference>
<evidence type="ECO:0000259" key="10">
    <source>
        <dbReference type="Pfam" id="PF22421"/>
    </source>
</evidence>
<evidence type="ECO:0000256" key="4">
    <source>
        <dbReference type="ARBA" id="ARBA00022884"/>
    </source>
</evidence>
<feature type="short sequence motif" description="'HIGH' region" evidence="8">
    <location>
        <begin position="37"/>
        <end position="46"/>
    </location>
</feature>
<dbReference type="CDD" id="cd00805">
    <property type="entry name" value="TyrRS_core"/>
    <property type="match status" value="1"/>
</dbReference>
<dbReference type="Proteomes" id="UP001597440">
    <property type="component" value="Unassembled WGS sequence"/>
</dbReference>
<feature type="binding site" evidence="8">
    <location>
        <position position="173"/>
    </location>
    <ligand>
        <name>L-tyrosine</name>
        <dbReference type="ChEBI" id="CHEBI:58315"/>
    </ligand>
</feature>
<keyword evidence="5 8" id="KW-0648">Protein biosynthesis</keyword>
<evidence type="ECO:0000256" key="1">
    <source>
        <dbReference type="ARBA" id="ARBA00022598"/>
    </source>
</evidence>
<dbReference type="PRINTS" id="PR01040">
    <property type="entry name" value="TRNASYNTHTYR"/>
</dbReference>
<name>A0ABW5L2P0_9SPHI</name>
<accession>A0ABW5L2P0</accession>
<dbReference type="Pfam" id="PF22421">
    <property type="entry name" value="SYY_C-terminal"/>
    <property type="match status" value="1"/>
</dbReference>
<evidence type="ECO:0000256" key="6">
    <source>
        <dbReference type="ARBA" id="ARBA00023146"/>
    </source>
</evidence>
<dbReference type="InterPro" id="IPR002305">
    <property type="entry name" value="aa-tRNA-synth_Ic"/>
</dbReference>
<dbReference type="InterPro" id="IPR054608">
    <property type="entry name" value="SYY-like_C"/>
</dbReference>
<comment type="catalytic activity">
    <reaction evidence="7 8">
        <text>tRNA(Tyr) + L-tyrosine + ATP = L-tyrosyl-tRNA(Tyr) + AMP + diphosphate + H(+)</text>
        <dbReference type="Rhea" id="RHEA:10220"/>
        <dbReference type="Rhea" id="RHEA-COMP:9706"/>
        <dbReference type="Rhea" id="RHEA-COMP:9707"/>
        <dbReference type="ChEBI" id="CHEBI:15378"/>
        <dbReference type="ChEBI" id="CHEBI:30616"/>
        <dbReference type="ChEBI" id="CHEBI:33019"/>
        <dbReference type="ChEBI" id="CHEBI:58315"/>
        <dbReference type="ChEBI" id="CHEBI:78442"/>
        <dbReference type="ChEBI" id="CHEBI:78536"/>
        <dbReference type="ChEBI" id="CHEBI:456215"/>
        <dbReference type="EC" id="6.1.1.1"/>
    </reaction>
</comment>
<dbReference type="GO" id="GO:0004831">
    <property type="term" value="F:tyrosine-tRNA ligase activity"/>
    <property type="evidence" value="ECO:0007669"/>
    <property type="project" value="UniProtKB-EC"/>
</dbReference>
<feature type="binding site" evidence="8">
    <location>
        <position position="169"/>
    </location>
    <ligand>
        <name>L-tyrosine</name>
        <dbReference type="ChEBI" id="CHEBI:58315"/>
    </ligand>
</feature>
<evidence type="ECO:0000256" key="5">
    <source>
        <dbReference type="ARBA" id="ARBA00022917"/>
    </source>
</evidence>
<sequence>MNFVEELRWRGMLQDIMPGTEDLLNKEKVSGYIGFDPTGDSLHVGHLTQIMTLIHFQNAGHKPVALVGGATGMIGDPSFKSAERNLLDEATLNHNVASLKNQLSKFLNFGDGDNDAKMVNNYDWFKDFNFLDFIRDVGKLITVNYMMSKDSVKKRLEGDNGLSFTEFTYQLIQGYDFYYLWKHHNCKVQMGGSDQWGNIVTGSEMIRRQDQGTAFAVTTQLIKKADGQKFGKTESGAVWLDPKKTSPFKYYQFWLNATDDDAKSWIKIFTLKGKEELDAIIAEHDAAPHLRTVQKALAKDITIRTHSLEAYETAVKTSDFLFGNGSLEFLANLDHDAVLDVFDGVPQFTISKAELAEGVNILDLLAVKASVFASKGEAKKMLTGGGVSLNKEKLSDIEQTITAEQLINGKYLVVQKGKKNYFLITAE</sequence>
<dbReference type="PROSITE" id="PS50889">
    <property type="entry name" value="S4"/>
    <property type="match status" value="1"/>
</dbReference>
<evidence type="ECO:0000256" key="2">
    <source>
        <dbReference type="ARBA" id="ARBA00022741"/>
    </source>
</evidence>
<keyword evidence="12" id="KW-1185">Reference proteome</keyword>
<feature type="short sequence motif" description="'KMSKS' region" evidence="8">
    <location>
        <begin position="229"/>
        <end position="233"/>
    </location>
</feature>
<keyword evidence="1 8" id="KW-0436">Ligase</keyword>
<dbReference type="InterPro" id="IPR014729">
    <property type="entry name" value="Rossmann-like_a/b/a_fold"/>
</dbReference>
<dbReference type="EMBL" id="JBHULD010000009">
    <property type="protein sequence ID" value="MFD2554440.1"/>
    <property type="molecule type" value="Genomic_DNA"/>
</dbReference>
<dbReference type="Gene3D" id="3.40.50.620">
    <property type="entry name" value="HUPs"/>
    <property type="match status" value="1"/>
</dbReference>
<gene>
    <name evidence="8 11" type="primary">tyrS</name>
    <name evidence="11" type="ORF">ACFSQW_08555</name>
</gene>
<organism evidence="11 12">
    <name type="scientific">Sphingobacterium tabacisoli</name>
    <dbReference type="NCBI Taxonomy" id="2044855"/>
    <lineage>
        <taxon>Bacteria</taxon>
        <taxon>Pseudomonadati</taxon>
        <taxon>Bacteroidota</taxon>
        <taxon>Sphingobacteriia</taxon>
        <taxon>Sphingobacteriales</taxon>
        <taxon>Sphingobacteriaceae</taxon>
        <taxon>Sphingobacterium</taxon>
    </lineage>
</organism>
<dbReference type="InterPro" id="IPR002307">
    <property type="entry name" value="Tyr-tRNA-ligase"/>
</dbReference>
<dbReference type="InterPro" id="IPR024107">
    <property type="entry name" value="Tyr-tRNA-ligase_bac_1"/>
</dbReference>
<comment type="caution">
    <text evidence="11">The sequence shown here is derived from an EMBL/GenBank/DDBJ whole genome shotgun (WGS) entry which is preliminary data.</text>
</comment>
<dbReference type="Gene3D" id="1.10.240.10">
    <property type="entry name" value="Tyrosyl-Transfer RNA Synthetase"/>
    <property type="match status" value="1"/>
</dbReference>
<feature type="binding site" evidence="8">
    <location>
        <position position="32"/>
    </location>
    <ligand>
        <name>L-tyrosine</name>
        <dbReference type="ChEBI" id="CHEBI:58315"/>
    </ligand>
</feature>
<dbReference type="SUPFAM" id="SSF52374">
    <property type="entry name" value="Nucleotidylyl transferase"/>
    <property type="match status" value="1"/>
</dbReference>
<evidence type="ECO:0000256" key="7">
    <source>
        <dbReference type="ARBA" id="ARBA00048248"/>
    </source>
</evidence>
<evidence type="ECO:0000256" key="9">
    <source>
        <dbReference type="PROSITE-ProRule" id="PRU00182"/>
    </source>
</evidence>
<proteinExistence type="inferred from homology"/>
<feature type="binding site" evidence="8">
    <location>
        <position position="232"/>
    </location>
    <ligand>
        <name>ATP</name>
        <dbReference type="ChEBI" id="CHEBI:30616"/>
    </ligand>
</feature>
<comment type="subunit">
    <text evidence="8">Homodimer.</text>
</comment>
<comment type="function">
    <text evidence="8">Catalyzes the attachment of tyrosine to tRNA(Tyr) in a two-step reaction: tyrosine is first activated by ATP to form Tyr-AMP and then transferred to the acceptor end of tRNA(Tyr).</text>
</comment>
<keyword evidence="6 8" id="KW-0030">Aminoacyl-tRNA synthetase</keyword>
<comment type="subcellular location">
    <subcellularLocation>
        <location evidence="8">Cytoplasm</location>
    </subcellularLocation>
</comment>
<dbReference type="Gene3D" id="3.10.290.10">
    <property type="entry name" value="RNA-binding S4 domain"/>
    <property type="match status" value="1"/>
</dbReference>